<proteinExistence type="inferred from homology"/>
<sequence>MKIIQNIKKDVSSLGYKPTIVYAEGWNKTIQEAATQVKNENLVDVVVIFRTQEELNGFNNTANVKTIVIENSDLSQYANLLFDLRKEKGLSYEDAVKLSKEPNYLACLMVKSNENWGAICGIEYTTKDTLRAALQVIKAKKGSIVNSIMILEREDKSIFASDIGLVINPSAEELSKIVYNCVDFIVNTLKIVNNNVAMLSYSTNGSGAGESVDKVKQAFELYKTLPQNPHANVYGEIQFDAAVDSKIRSKKSPDCTWSGDANVFVFPNLDAGNISYKILQRYAGFEPTGPIIIGLDKPVNDLSRGAGLFEVVSLSYVTALQTKN</sequence>
<dbReference type="NCBIfam" id="NF007233">
    <property type="entry name" value="PRK09653.1"/>
    <property type="match status" value="1"/>
</dbReference>
<comment type="catalytic activity">
    <reaction evidence="1">
        <text>acetyl-CoA + phosphate = acetyl phosphate + CoA</text>
        <dbReference type="Rhea" id="RHEA:19521"/>
        <dbReference type="ChEBI" id="CHEBI:22191"/>
        <dbReference type="ChEBI" id="CHEBI:43474"/>
        <dbReference type="ChEBI" id="CHEBI:57287"/>
        <dbReference type="ChEBI" id="CHEBI:57288"/>
        <dbReference type="EC" id="2.3.1.8"/>
    </reaction>
</comment>
<gene>
    <name evidence="6" type="ordered locus">MYPE5030</name>
</gene>
<evidence type="ECO:0000256" key="4">
    <source>
        <dbReference type="ARBA" id="ARBA00023315"/>
    </source>
</evidence>
<feature type="domain" description="Phosphate acetyl/butaryl transferase" evidence="5">
    <location>
        <begin position="3"/>
        <end position="319"/>
    </location>
</feature>
<dbReference type="InterPro" id="IPR002505">
    <property type="entry name" value="PTA_PTB"/>
</dbReference>
<evidence type="ECO:0000256" key="1">
    <source>
        <dbReference type="ARBA" id="ARBA00000705"/>
    </source>
</evidence>
<organism evidence="6 7">
    <name type="scientific">Malacoplasma penetrans (strain HF-2)</name>
    <name type="common">Mycoplasma penetrans</name>
    <dbReference type="NCBI Taxonomy" id="272633"/>
    <lineage>
        <taxon>Bacteria</taxon>
        <taxon>Bacillati</taxon>
        <taxon>Mycoplasmatota</taxon>
        <taxon>Mycoplasmoidales</taxon>
        <taxon>Mycoplasmoidaceae</taxon>
        <taxon>Malacoplasma</taxon>
    </lineage>
</organism>
<comment type="similarity">
    <text evidence="2">Belongs to the phosphate acetyltransferase and butyryltransferase family.</text>
</comment>
<dbReference type="STRING" id="272633.gene:10731620"/>
<dbReference type="eggNOG" id="COG0280">
    <property type="taxonomic scope" value="Bacteria"/>
</dbReference>
<dbReference type="AlphaFoldDB" id="Q8EVQ7"/>
<evidence type="ECO:0000313" key="6">
    <source>
        <dbReference type="EMBL" id="BAC44293.1"/>
    </source>
</evidence>
<protein>
    <submittedName>
        <fullName evidence="6">Phosphotransacetylase</fullName>
    </submittedName>
</protein>
<evidence type="ECO:0000313" key="7">
    <source>
        <dbReference type="Proteomes" id="UP000002522"/>
    </source>
</evidence>
<dbReference type="HOGENOM" id="CLU_019723_0_1_14"/>
<dbReference type="InterPro" id="IPR012147">
    <property type="entry name" value="P_Ac_Bu_trans"/>
</dbReference>
<dbReference type="Pfam" id="PF01515">
    <property type="entry name" value="PTA_PTB"/>
    <property type="match status" value="1"/>
</dbReference>
<keyword evidence="7" id="KW-1185">Reference proteome</keyword>
<dbReference type="Gene3D" id="3.40.50.10750">
    <property type="entry name" value="Isocitrate/Isopropylmalate dehydrogenase-like"/>
    <property type="match status" value="1"/>
</dbReference>
<dbReference type="Gene3D" id="3.40.50.10950">
    <property type="match status" value="1"/>
</dbReference>
<dbReference type="PANTHER" id="PTHR43356">
    <property type="entry name" value="PHOSPHATE ACETYLTRANSFERASE"/>
    <property type="match status" value="1"/>
</dbReference>
<dbReference type="RefSeq" id="WP_011077327.1">
    <property type="nucleotide sequence ID" value="NC_004432.1"/>
</dbReference>
<accession>Q8EVQ7</accession>
<evidence type="ECO:0000256" key="3">
    <source>
        <dbReference type="ARBA" id="ARBA00022679"/>
    </source>
</evidence>
<dbReference type="InterPro" id="IPR050500">
    <property type="entry name" value="Phos_Acetyltrans/Butyryltrans"/>
</dbReference>
<dbReference type="InParanoid" id="Q8EVQ7"/>
<dbReference type="PIRSF" id="PIRSF000428">
    <property type="entry name" value="P_Ac_trans"/>
    <property type="match status" value="1"/>
</dbReference>
<dbReference type="GO" id="GO:0008959">
    <property type="term" value="F:phosphate acetyltransferase activity"/>
    <property type="evidence" value="ECO:0007669"/>
    <property type="project" value="UniProtKB-EC"/>
</dbReference>
<evidence type="ECO:0000259" key="5">
    <source>
        <dbReference type="Pfam" id="PF01515"/>
    </source>
</evidence>
<dbReference type="InterPro" id="IPR042112">
    <property type="entry name" value="P_AcTrfase_dom2"/>
</dbReference>
<dbReference type="SUPFAM" id="SSF53659">
    <property type="entry name" value="Isocitrate/Isopropylmalate dehydrogenase-like"/>
    <property type="match status" value="1"/>
</dbReference>
<reference evidence="6 7" key="1">
    <citation type="journal article" date="2002" name="Nucleic Acids Res.">
        <title>The complete genomic sequence of Mycoplasma penetrans, an intracellular bacterial pathogen in humans.</title>
        <authorList>
            <person name="Sasaki Y."/>
            <person name="Ishikawa J."/>
            <person name="Yamashita A."/>
            <person name="Oshima K."/>
            <person name="Kenri T."/>
            <person name="Furuya K."/>
            <person name="Yoshino C."/>
            <person name="Horino A."/>
            <person name="Shiba T."/>
            <person name="Sasaki T."/>
            <person name="Hattori M."/>
        </authorList>
    </citation>
    <scope>NUCLEOTIDE SEQUENCE [LARGE SCALE GENOMIC DNA]</scope>
    <source>
        <strain evidence="6 7">HF-2</strain>
    </source>
</reference>
<dbReference type="EMBL" id="BA000026">
    <property type="protein sequence ID" value="BAC44293.1"/>
    <property type="molecule type" value="Genomic_DNA"/>
</dbReference>
<dbReference type="PANTHER" id="PTHR43356:SF3">
    <property type="entry name" value="PHOSPHATE ACETYLTRANSFERASE"/>
    <property type="match status" value="1"/>
</dbReference>
<keyword evidence="4" id="KW-0012">Acyltransferase</keyword>
<evidence type="ECO:0000256" key="2">
    <source>
        <dbReference type="ARBA" id="ARBA00005656"/>
    </source>
</evidence>
<keyword evidence="3" id="KW-0808">Transferase</keyword>
<dbReference type="FunCoup" id="Q8EVQ7">
    <property type="interactions" value="70"/>
</dbReference>
<dbReference type="KEGG" id="mpe:MYPE5030"/>
<dbReference type="InterPro" id="IPR042113">
    <property type="entry name" value="P_AcTrfase_dom1"/>
</dbReference>
<name>Q8EVQ7_MALP2</name>
<dbReference type="Proteomes" id="UP000002522">
    <property type="component" value="Chromosome"/>
</dbReference>